<evidence type="ECO:0000313" key="2">
    <source>
        <dbReference type="EMBL" id="KAJ3841029.1"/>
    </source>
</evidence>
<feature type="compositionally biased region" description="Low complexity" evidence="1">
    <location>
        <begin position="155"/>
        <end position="165"/>
    </location>
</feature>
<proteinExistence type="predicted"/>
<feature type="compositionally biased region" description="Low complexity" evidence="1">
    <location>
        <begin position="72"/>
        <end position="119"/>
    </location>
</feature>
<evidence type="ECO:0000256" key="1">
    <source>
        <dbReference type="SAM" id="MobiDB-lite"/>
    </source>
</evidence>
<feature type="compositionally biased region" description="Low complexity" evidence="1">
    <location>
        <begin position="52"/>
        <end position="63"/>
    </location>
</feature>
<name>A0AA38PDP9_9AGAR</name>
<feature type="compositionally biased region" description="Polar residues" evidence="1">
    <location>
        <begin position="19"/>
        <end position="30"/>
    </location>
</feature>
<dbReference type="Proteomes" id="UP001163846">
    <property type="component" value="Unassembled WGS sequence"/>
</dbReference>
<comment type="caution">
    <text evidence="2">The sequence shown here is derived from an EMBL/GenBank/DDBJ whole genome shotgun (WGS) entry which is preliminary data.</text>
</comment>
<protein>
    <submittedName>
        <fullName evidence="2">Uncharacterized protein</fullName>
    </submittedName>
</protein>
<feature type="compositionally biased region" description="Low complexity" evidence="1">
    <location>
        <begin position="31"/>
        <end position="43"/>
    </location>
</feature>
<dbReference type="AlphaFoldDB" id="A0AA38PDP9"/>
<gene>
    <name evidence="2" type="ORF">F5878DRAFT_658865</name>
</gene>
<feature type="region of interest" description="Disordered" evidence="1">
    <location>
        <begin position="13"/>
        <end position="122"/>
    </location>
</feature>
<evidence type="ECO:0000313" key="3">
    <source>
        <dbReference type="Proteomes" id="UP001163846"/>
    </source>
</evidence>
<dbReference type="EMBL" id="MU806054">
    <property type="protein sequence ID" value="KAJ3841029.1"/>
    <property type="molecule type" value="Genomic_DNA"/>
</dbReference>
<organism evidence="2 3">
    <name type="scientific">Lentinula raphanica</name>
    <dbReference type="NCBI Taxonomy" id="153919"/>
    <lineage>
        <taxon>Eukaryota</taxon>
        <taxon>Fungi</taxon>
        <taxon>Dikarya</taxon>
        <taxon>Basidiomycota</taxon>
        <taxon>Agaricomycotina</taxon>
        <taxon>Agaricomycetes</taxon>
        <taxon>Agaricomycetidae</taxon>
        <taxon>Agaricales</taxon>
        <taxon>Marasmiineae</taxon>
        <taxon>Omphalotaceae</taxon>
        <taxon>Lentinula</taxon>
    </lineage>
</organism>
<accession>A0AA38PDP9</accession>
<reference evidence="2" key="1">
    <citation type="submission" date="2022-08" db="EMBL/GenBank/DDBJ databases">
        <authorList>
            <consortium name="DOE Joint Genome Institute"/>
            <person name="Min B."/>
            <person name="Riley R."/>
            <person name="Sierra-Patev S."/>
            <person name="Naranjo-Ortiz M."/>
            <person name="Looney B."/>
            <person name="Konkel Z."/>
            <person name="Slot J.C."/>
            <person name="Sakamoto Y."/>
            <person name="Steenwyk J.L."/>
            <person name="Rokas A."/>
            <person name="Carro J."/>
            <person name="Camarero S."/>
            <person name="Ferreira P."/>
            <person name="Molpeceres G."/>
            <person name="Ruiz-Duenas F.J."/>
            <person name="Serrano A."/>
            <person name="Henrissat B."/>
            <person name="Drula E."/>
            <person name="Hughes K.W."/>
            <person name="Mata J.L."/>
            <person name="Ishikawa N.K."/>
            <person name="Vargas-Isla R."/>
            <person name="Ushijima S."/>
            <person name="Smith C.A."/>
            <person name="Ahrendt S."/>
            <person name="Andreopoulos W."/>
            <person name="He G."/>
            <person name="Labutti K."/>
            <person name="Lipzen A."/>
            <person name="Ng V."/>
            <person name="Sandor L."/>
            <person name="Barry K."/>
            <person name="Martinez A.T."/>
            <person name="Xiao Y."/>
            <person name="Gibbons J.G."/>
            <person name="Terashima K."/>
            <person name="Hibbett D.S."/>
            <person name="Grigoriev I.V."/>
        </authorList>
    </citation>
    <scope>NUCLEOTIDE SEQUENCE</scope>
    <source>
        <strain evidence="2">TFB9207</strain>
    </source>
</reference>
<feature type="region of interest" description="Disordered" evidence="1">
    <location>
        <begin position="141"/>
        <end position="179"/>
    </location>
</feature>
<keyword evidence="3" id="KW-1185">Reference proteome</keyword>
<sequence>MTTLPSFVELMASLGINAEDQQPQDNQDCHSSSSSDSSPSSSPRLLGSMLAPSLRSKSSPSLRDQGHRSRTRYSPYSSSSISARRRSSVSSVSSSSSSDVDNISERSSSCSPTLRSSSPRLRRRAQNKFLVNVYGSSPDLSANTPISSYVRRKTPGTSPSSPSFPRESTESRELSKPFTIPTLPSFLPLSARSEPISASPKSGVSDSSSSLALANLGLKQMELDIMSRRSRLHTGIRISTAPKITETGEKEMHRRVVHVA</sequence>